<dbReference type="AlphaFoldDB" id="A0A6A6VNK3"/>
<proteinExistence type="predicted"/>
<name>A0A6A6VNK3_9PLEO</name>
<evidence type="ECO:0000313" key="2">
    <source>
        <dbReference type="Proteomes" id="UP000799440"/>
    </source>
</evidence>
<dbReference type="EMBL" id="MU006561">
    <property type="protein sequence ID" value="KAF2751733.1"/>
    <property type="molecule type" value="Genomic_DNA"/>
</dbReference>
<evidence type="ECO:0000313" key="1">
    <source>
        <dbReference type="EMBL" id="KAF2751733.1"/>
    </source>
</evidence>
<organism evidence="1 2">
    <name type="scientific">Sporormia fimetaria CBS 119925</name>
    <dbReference type="NCBI Taxonomy" id="1340428"/>
    <lineage>
        <taxon>Eukaryota</taxon>
        <taxon>Fungi</taxon>
        <taxon>Dikarya</taxon>
        <taxon>Ascomycota</taxon>
        <taxon>Pezizomycotina</taxon>
        <taxon>Dothideomycetes</taxon>
        <taxon>Pleosporomycetidae</taxon>
        <taxon>Pleosporales</taxon>
        <taxon>Sporormiaceae</taxon>
        <taxon>Sporormia</taxon>
    </lineage>
</organism>
<gene>
    <name evidence="1" type="ORF">M011DRAFT_4197</name>
</gene>
<reference evidence="1" key="1">
    <citation type="journal article" date="2020" name="Stud. Mycol.">
        <title>101 Dothideomycetes genomes: a test case for predicting lifestyles and emergence of pathogens.</title>
        <authorList>
            <person name="Haridas S."/>
            <person name="Albert R."/>
            <person name="Binder M."/>
            <person name="Bloem J."/>
            <person name="Labutti K."/>
            <person name="Salamov A."/>
            <person name="Andreopoulos B."/>
            <person name="Baker S."/>
            <person name="Barry K."/>
            <person name="Bills G."/>
            <person name="Bluhm B."/>
            <person name="Cannon C."/>
            <person name="Castanera R."/>
            <person name="Culley D."/>
            <person name="Daum C."/>
            <person name="Ezra D."/>
            <person name="Gonzalez J."/>
            <person name="Henrissat B."/>
            <person name="Kuo A."/>
            <person name="Liang C."/>
            <person name="Lipzen A."/>
            <person name="Lutzoni F."/>
            <person name="Magnuson J."/>
            <person name="Mondo S."/>
            <person name="Nolan M."/>
            <person name="Ohm R."/>
            <person name="Pangilinan J."/>
            <person name="Park H.-J."/>
            <person name="Ramirez L."/>
            <person name="Alfaro M."/>
            <person name="Sun H."/>
            <person name="Tritt A."/>
            <person name="Yoshinaga Y."/>
            <person name="Zwiers L.-H."/>
            <person name="Turgeon B."/>
            <person name="Goodwin S."/>
            <person name="Spatafora J."/>
            <person name="Crous P."/>
            <person name="Grigoriev I."/>
        </authorList>
    </citation>
    <scope>NUCLEOTIDE SEQUENCE</scope>
    <source>
        <strain evidence="1">CBS 119925</strain>
    </source>
</reference>
<accession>A0A6A6VNK3</accession>
<dbReference type="Proteomes" id="UP000799440">
    <property type="component" value="Unassembled WGS sequence"/>
</dbReference>
<sequence length="167" mass="18539">MLVVNTKRWRQMKLLMPNNLGIWGKGSYTLSGAGPGALARRRVPGTGEPVGFELKARPWTFQPNRHYVGGFGGASVQTGYGLSHLRCGSAPRRRRRGCRIVQTKRPQAAQHSIAGLCIVTRFCCSLCSREMFDMAEPISVGDAGRLHHPRKVLELRRSSLNRFLPPS</sequence>
<protein>
    <submittedName>
        <fullName evidence="1">Uncharacterized protein</fullName>
    </submittedName>
</protein>
<keyword evidence="2" id="KW-1185">Reference proteome</keyword>